<dbReference type="AlphaFoldDB" id="A0A2A6Z7X9"/>
<reference evidence="1 2" key="1">
    <citation type="journal article" date="2017" name="Front. Microbiol.">
        <title>New Insights into the Diversity of the Genus Faecalibacterium.</title>
        <authorList>
            <person name="Benevides L."/>
            <person name="Burman S."/>
            <person name="Martin R."/>
            <person name="Robert V."/>
            <person name="Thomas M."/>
            <person name="Miquel S."/>
            <person name="Chain F."/>
            <person name="Sokol H."/>
            <person name="Bermudez-Humaran L.G."/>
            <person name="Morrison M."/>
            <person name="Langella P."/>
            <person name="Azevedo V.A."/>
            <person name="Chatel J.M."/>
            <person name="Soares S."/>
        </authorList>
    </citation>
    <scope>NUCLEOTIDE SEQUENCE [LARGE SCALE GENOMIC DNA]</scope>
    <source>
        <strain evidence="2">CNCM I-4540</strain>
    </source>
</reference>
<keyword evidence="2" id="KW-1185">Reference proteome</keyword>
<dbReference type="Proteomes" id="UP000220752">
    <property type="component" value="Unassembled WGS sequence"/>
</dbReference>
<proteinExistence type="predicted"/>
<gene>
    <name evidence="1" type="ORF">CGS46_13160</name>
</gene>
<protein>
    <submittedName>
        <fullName evidence="1">Uncharacterized protein</fullName>
    </submittedName>
</protein>
<organism evidence="1 2">
    <name type="scientific">Faecalibacterium langellae</name>
    <dbReference type="NCBI Taxonomy" id="3435293"/>
    <lineage>
        <taxon>Bacteria</taxon>
        <taxon>Bacillati</taxon>
        <taxon>Bacillota</taxon>
        <taxon>Clostridia</taxon>
        <taxon>Eubacteriales</taxon>
        <taxon>Oscillospiraceae</taxon>
        <taxon>Faecalibacterium</taxon>
    </lineage>
</organism>
<sequence length="171" mass="19366">MPKRSDVKPWERQEGESAKAFEAFTIYAGLGADRSLRAVAQQLGKSKTLMDRWSSTYGWVARAAEYDADLQRKAHAEAVKKARKMNDRHIGIALKMQEKALEALAKTPAESINTKVLVSMLREATKLERESRAEIVRETEHKIEAENKESTLVDVIAEAWERRRNGEGPDE</sequence>
<comment type="caution">
    <text evidence="1">The sequence shown here is derived from an EMBL/GenBank/DDBJ whole genome shotgun (WGS) entry which is preliminary data.</text>
</comment>
<accession>A0A2A6Z7X9</accession>
<evidence type="ECO:0000313" key="2">
    <source>
        <dbReference type="Proteomes" id="UP000220752"/>
    </source>
</evidence>
<name>A0A2A6Z7X9_9FIRM</name>
<dbReference type="EMBL" id="NMTQ01000037">
    <property type="protein sequence ID" value="PDX57464.1"/>
    <property type="molecule type" value="Genomic_DNA"/>
</dbReference>
<evidence type="ECO:0000313" key="1">
    <source>
        <dbReference type="EMBL" id="PDX57464.1"/>
    </source>
</evidence>